<organism evidence="1 2">
    <name type="scientific">Jeongeupia naejangsanensis</name>
    <dbReference type="NCBI Taxonomy" id="613195"/>
    <lineage>
        <taxon>Bacteria</taxon>
        <taxon>Pseudomonadati</taxon>
        <taxon>Pseudomonadota</taxon>
        <taxon>Betaproteobacteria</taxon>
        <taxon>Neisseriales</taxon>
        <taxon>Chitinibacteraceae</taxon>
        <taxon>Jeongeupia</taxon>
    </lineage>
</organism>
<dbReference type="RefSeq" id="WP_203539169.1">
    <property type="nucleotide sequence ID" value="NZ_JAESND010000007.1"/>
</dbReference>
<dbReference type="Proteomes" id="UP000809431">
    <property type="component" value="Unassembled WGS sequence"/>
</dbReference>
<accession>A0ABS2BMT6</accession>
<reference evidence="1 2" key="1">
    <citation type="submission" date="2021-01" db="EMBL/GenBank/DDBJ databases">
        <title>Draft Genome Sequence and Polyhydroxyalkanoate Biosynthetic Potential of Jeongeupia naejangsanensis Type Strain DSM 24253.</title>
        <authorList>
            <person name="Turrini P."/>
            <person name="Artuso I."/>
            <person name="Lugli G.A."/>
            <person name="Frangipani E."/>
            <person name="Ventura M."/>
            <person name="Visca P."/>
        </authorList>
    </citation>
    <scope>NUCLEOTIDE SEQUENCE [LARGE SCALE GENOMIC DNA]</scope>
    <source>
        <strain evidence="1 2">DSM 24253</strain>
    </source>
</reference>
<keyword evidence="2" id="KW-1185">Reference proteome</keyword>
<evidence type="ECO:0000313" key="2">
    <source>
        <dbReference type="Proteomes" id="UP000809431"/>
    </source>
</evidence>
<dbReference type="EMBL" id="JAESND010000007">
    <property type="protein sequence ID" value="MBM3116936.1"/>
    <property type="molecule type" value="Genomic_DNA"/>
</dbReference>
<proteinExistence type="predicted"/>
<protein>
    <submittedName>
        <fullName evidence="1">Uncharacterized protein</fullName>
    </submittedName>
</protein>
<name>A0ABS2BMT6_9NEIS</name>
<gene>
    <name evidence="1" type="ORF">JMJ54_13965</name>
</gene>
<evidence type="ECO:0000313" key="1">
    <source>
        <dbReference type="EMBL" id="MBM3116936.1"/>
    </source>
</evidence>
<comment type="caution">
    <text evidence="1">The sequence shown here is derived from an EMBL/GenBank/DDBJ whole genome shotgun (WGS) entry which is preliminary data.</text>
</comment>
<sequence>MPIVVRAFPLLQPVEAMNAFIAALAGERKQEAEQFFRHYGVSHESWHLQETGNGPWVIAISMVDDPAAAAACYANASEEFHCWFRAQVQQLSGVDPQQAPLGPPTTCVFNWFDGERLGSNLCG</sequence>